<protein>
    <submittedName>
        <fullName evidence="2">Uncharacterized protein</fullName>
    </submittedName>
</protein>
<accession>A0ABC8T7A0</accession>
<sequence length="65" mass="7276">RGHFLTTESSPSNAIPYEVVPPEVMLEEMAPRKKKQRVVERNRNPQVSKVASPSKTDTSGRAQDL</sequence>
<proteinExistence type="predicted"/>
<dbReference type="Proteomes" id="UP001642360">
    <property type="component" value="Unassembled WGS sequence"/>
</dbReference>
<feature type="non-terminal residue" evidence="2">
    <location>
        <position position="1"/>
    </location>
</feature>
<gene>
    <name evidence="2" type="ORF">ILEXP_LOCUS34435</name>
</gene>
<keyword evidence="3" id="KW-1185">Reference proteome</keyword>
<reference evidence="2 3" key="1">
    <citation type="submission" date="2024-02" db="EMBL/GenBank/DDBJ databases">
        <authorList>
            <person name="Vignale AGUSTIN F."/>
            <person name="Sosa J E."/>
            <person name="Modenutti C."/>
        </authorList>
    </citation>
    <scope>NUCLEOTIDE SEQUENCE [LARGE SCALE GENOMIC DNA]</scope>
</reference>
<dbReference type="EMBL" id="CAUOFW020004366">
    <property type="protein sequence ID" value="CAK9165277.1"/>
    <property type="molecule type" value="Genomic_DNA"/>
</dbReference>
<feature type="compositionally biased region" description="Polar residues" evidence="1">
    <location>
        <begin position="44"/>
        <end position="65"/>
    </location>
</feature>
<evidence type="ECO:0000313" key="2">
    <source>
        <dbReference type="EMBL" id="CAK9165277.1"/>
    </source>
</evidence>
<feature type="region of interest" description="Disordered" evidence="1">
    <location>
        <begin position="28"/>
        <end position="65"/>
    </location>
</feature>
<name>A0ABC8T7A0_9AQUA</name>
<evidence type="ECO:0000256" key="1">
    <source>
        <dbReference type="SAM" id="MobiDB-lite"/>
    </source>
</evidence>
<comment type="caution">
    <text evidence="2">The sequence shown here is derived from an EMBL/GenBank/DDBJ whole genome shotgun (WGS) entry which is preliminary data.</text>
</comment>
<organism evidence="2 3">
    <name type="scientific">Ilex paraguariensis</name>
    <name type="common">yerba mate</name>
    <dbReference type="NCBI Taxonomy" id="185542"/>
    <lineage>
        <taxon>Eukaryota</taxon>
        <taxon>Viridiplantae</taxon>
        <taxon>Streptophyta</taxon>
        <taxon>Embryophyta</taxon>
        <taxon>Tracheophyta</taxon>
        <taxon>Spermatophyta</taxon>
        <taxon>Magnoliopsida</taxon>
        <taxon>eudicotyledons</taxon>
        <taxon>Gunneridae</taxon>
        <taxon>Pentapetalae</taxon>
        <taxon>asterids</taxon>
        <taxon>campanulids</taxon>
        <taxon>Aquifoliales</taxon>
        <taxon>Aquifoliaceae</taxon>
        <taxon>Ilex</taxon>
    </lineage>
</organism>
<dbReference type="AlphaFoldDB" id="A0ABC8T7A0"/>
<evidence type="ECO:0000313" key="3">
    <source>
        <dbReference type="Proteomes" id="UP001642360"/>
    </source>
</evidence>